<dbReference type="InterPro" id="IPR011701">
    <property type="entry name" value="MFS"/>
</dbReference>
<feature type="transmembrane region" description="Helical" evidence="7">
    <location>
        <begin position="307"/>
        <end position="330"/>
    </location>
</feature>
<dbReference type="CDD" id="cd06173">
    <property type="entry name" value="MFS_MefA_like"/>
    <property type="match status" value="1"/>
</dbReference>
<feature type="transmembrane region" description="Helical" evidence="7">
    <location>
        <begin position="254"/>
        <end position="271"/>
    </location>
</feature>
<gene>
    <name evidence="9" type="ORF">P5G51_001440</name>
</gene>
<evidence type="ECO:0000313" key="10">
    <source>
        <dbReference type="Proteomes" id="UP001228376"/>
    </source>
</evidence>
<dbReference type="InterPro" id="IPR020846">
    <property type="entry name" value="MFS_dom"/>
</dbReference>
<dbReference type="EMBL" id="JAROCA020000001">
    <property type="protein sequence ID" value="MDY0404251.1"/>
    <property type="molecule type" value="Genomic_DNA"/>
</dbReference>
<keyword evidence="6 7" id="KW-0472">Membrane</keyword>
<evidence type="ECO:0000256" key="7">
    <source>
        <dbReference type="SAM" id="Phobius"/>
    </source>
</evidence>
<feature type="transmembrane region" description="Helical" evidence="7">
    <location>
        <begin position="371"/>
        <end position="392"/>
    </location>
</feature>
<comment type="subcellular location">
    <subcellularLocation>
        <location evidence="1">Cell membrane</location>
        <topology evidence="1">Multi-pass membrane protein</topology>
    </subcellularLocation>
</comment>
<feature type="transmembrane region" description="Helical" evidence="7">
    <location>
        <begin position="37"/>
        <end position="60"/>
    </location>
</feature>
<feature type="transmembrane region" description="Helical" evidence="7">
    <location>
        <begin position="9"/>
        <end position="31"/>
    </location>
</feature>
<feature type="transmembrane region" description="Helical" evidence="7">
    <location>
        <begin position="283"/>
        <end position="301"/>
    </location>
</feature>
<proteinExistence type="predicted"/>
<evidence type="ECO:0000256" key="6">
    <source>
        <dbReference type="ARBA" id="ARBA00023136"/>
    </source>
</evidence>
<feature type="domain" description="Major facilitator superfamily (MFS) profile" evidence="8">
    <location>
        <begin position="8"/>
        <end position="396"/>
    </location>
</feature>
<evidence type="ECO:0000256" key="5">
    <source>
        <dbReference type="ARBA" id="ARBA00022989"/>
    </source>
</evidence>
<dbReference type="InterPro" id="IPR036259">
    <property type="entry name" value="MFS_trans_sf"/>
</dbReference>
<evidence type="ECO:0000256" key="1">
    <source>
        <dbReference type="ARBA" id="ARBA00004651"/>
    </source>
</evidence>
<dbReference type="Pfam" id="PF07690">
    <property type="entry name" value="MFS_1"/>
    <property type="match status" value="1"/>
</dbReference>
<dbReference type="SUPFAM" id="SSF103473">
    <property type="entry name" value="MFS general substrate transporter"/>
    <property type="match status" value="1"/>
</dbReference>
<accession>A0ABU5CDA9</accession>
<keyword evidence="3" id="KW-1003">Cell membrane</keyword>
<dbReference type="Proteomes" id="UP001228376">
    <property type="component" value="Unassembled WGS sequence"/>
</dbReference>
<dbReference type="PROSITE" id="PS50850">
    <property type="entry name" value="MFS"/>
    <property type="match status" value="1"/>
</dbReference>
<name>A0ABU5CDA9_9BACI</name>
<feature type="transmembrane region" description="Helical" evidence="7">
    <location>
        <begin position="342"/>
        <end position="365"/>
    </location>
</feature>
<reference evidence="9 10" key="1">
    <citation type="submission" date="2023-10" db="EMBL/GenBank/DDBJ databases">
        <title>179-bfca-hs.</title>
        <authorList>
            <person name="Miliotis G."/>
            <person name="Sengupta P."/>
            <person name="Hameed A."/>
            <person name="Chuvochina M."/>
            <person name="Mcdonagh F."/>
            <person name="Simpson A.C."/>
            <person name="Singh N.K."/>
            <person name="Rekha P.D."/>
            <person name="Raman K."/>
            <person name="Hugenholtz P."/>
            <person name="Venkateswaran K."/>
        </authorList>
    </citation>
    <scope>NUCLEOTIDE SEQUENCE [LARGE SCALE GENOMIC DNA]</scope>
    <source>
        <strain evidence="9 10">179-BFC-A-HS</strain>
    </source>
</reference>
<keyword evidence="4 7" id="KW-0812">Transmembrane</keyword>
<dbReference type="PANTHER" id="PTHR23513:SF6">
    <property type="entry name" value="MAJOR FACILITATOR SUPERFAMILY ASSOCIATED DOMAIN-CONTAINING PROTEIN"/>
    <property type="match status" value="1"/>
</dbReference>
<dbReference type="Gene3D" id="1.20.1250.20">
    <property type="entry name" value="MFS general substrate transporter like domains"/>
    <property type="match status" value="1"/>
</dbReference>
<organism evidence="9 10">
    <name type="scientific">Tigheibacillus jepli</name>
    <dbReference type="NCBI Taxonomy" id="3035914"/>
    <lineage>
        <taxon>Bacteria</taxon>
        <taxon>Bacillati</taxon>
        <taxon>Bacillota</taxon>
        <taxon>Bacilli</taxon>
        <taxon>Bacillales</taxon>
        <taxon>Bacillaceae</taxon>
        <taxon>Tigheibacillus</taxon>
    </lineage>
</organism>
<feature type="transmembrane region" description="Helical" evidence="7">
    <location>
        <begin position="166"/>
        <end position="185"/>
    </location>
</feature>
<evidence type="ECO:0000256" key="4">
    <source>
        <dbReference type="ARBA" id="ARBA00022692"/>
    </source>
</evidence>
<evidence type="ECO:0000256" key="2">
    <source>
        <dbReference type="ARBA" id="ARBA00022448"/>
    </source>
</evidence>
<sequence>MTVWSNKNFLLLFFARFVALIGDGMMFIVLLKKLEMLGAGSLGISFFYLSAGIPAFLFAIPAGAFVERSRLQKTMITTDLLRASLVLCFIYINVFIIESPFMIYTLLFLITINDMFFLPASQSLLRWVVPEKRRPEANGHLQIAMMTGKLLSYSLAALLIKMGFSLNALLMLVMLSFIFSIIFIFRIRPFVTNNNDQSVSTLKMAAEGLSFIKNTKIIKNLFIVFGLAWIVGSSIDIFLIAYLNEVLGKGTEDLYLITTFSLAGIIIGSFVAPKLYQSIDKKIGFYLPSLIFGLVVLGYALTLPLWMLLLLLMMGGVVQGIFLTFLNSYLQEVTSQTYYARVSSFYTLLMKGASLPGYFLIGLFIEKTNVITVGYIIGMYMVFVTIVTMIILPSMKENDGQRVRNVNY</sequence>
<dbReference type="PANTHER" id="PTHR23513">
    <property type="entry name" value="INTEGRAL MEMBRANE EFFLUX PROTEIN-RELATED"/>
    <property type="match status" value="1"/>
</dbReference>
<evidence type="ECO:0000256" key="3">
    <source>
        <dbReference type="ARBA" id="ARBA00022475"/>
    </source>
</evidence>
<feature type="transmembrane region" description="Helical" evidence="7">
    <location>
        <begin position="221"/>
        <end position="242"/>
    </location>
</feature>
<evidence type="ECO:0000313" key="9">
    <source>
        <dbReference type="EMBL" id="MDY0404251.1"/>
    </source>
</evidence>
<comment type="caution">
    <text evidence="9">The sequence shown here is derived from an EMBL/GenBank/DDBJ whole genome shotgun (WGS) entry which is preliminary data.</text>
</comment>
<dbReference type="RefSeq" id="WP_306068279.1">
    <property type="nucleotide sequence ID" value="NZ_JAROCA020000001.1"/>
</dbReference>
<evidence type="ECO:0000259" key="8">
    <source>
        <dbReference type="PROSITE" id="PS50850"/>
    </source>
</evidence>
<keyword evidence="10" id="KW-1185">Reference proteome</keyword>
<keyword evidence="2" id="KW-0813">Transport</keyword>
<keyword evidence="5 7" id="KW-1133">Transmembrane helix</keyword>
<protein>
    <submittedName>
        <fullName evidence="9">MFS transporter</fullName>
    </submittedName>
</protein>